<dbReference type="AlphaFoldDB" id="N1UWQ9"/>
<name>N1UWQ9_9MICC</name>
<feature type="non-terminal residue" evidence="2">
    <location>
        <position position="1"/>
    </location>
</feature>
<feature type="transmembrane region" description="Helical" evidence="1">
    <location>
        <begin position="85"/>
        <end position="106"/>
    </location>
</feature>
<gene>
    <name evidence="2" type="ORF">D477_021393</name>
</gene>
<keyword evidence="1" id="KW-0472">Membrane</keyword>
<accession>N1UWQ9</accession>
<comment type="caution">
    <text evidence="2">The sequence shown here is derived from an EMBL/GenBank/DDBJ whole genome shotgun (WGS) entry which is preliminary data.</text>
</comment>
<evidence type="ECO:0000313" key="3">
    <source>
        <dbReference type="Proteomes" id="UP000010729"/>
    </source>
</evidence>
<feature type="transmembrane region" description="Helical" evidence="1">
    <location>
        <begin position="113"/>
        <end position="135"/>
    </location>
</feature>
<organism evidence="2 3">
    <name type="scientific">Arthrobacter crystallopoietes BAB-32</name>
    <dbReference type="NCBI Taxonomy" id="1246476"/>
    <lineage>
        <taxon>Bacteria</taxon>
        <taxon>Bacillati</taxon>
        <taxon>Actinomycetota</taxon>
        <taxon>Actinomycetes</taxon>
        <taxon>Micrococcales</taxon>
        <taxon>Micrococcaceae</taxon>
        <taxon>Crystallibacter</taxon>
    </lineage>
</organism>
<dbReference type="Proteomes" id="UP000010729">
    <property type="component" value="Unassembled WGS sequence"/>
</dbReference>
<keyword evidence="1" id="KW-0812">Transmembrane</keyword>
<protein>
    <submittedName>
        <fullName evidence="2">Uncharacterized protein</fullName>
    </submittedName>
</protein>
<reference evidence="2 3" key="1">
    <citation type="journal article" date="2013" name="Genome Announc.">
        <title>Draft Genome Sequence of Arthrobacter crystallopoietes Strain BAB-32, Revealing Genes for Bioremediation.</title>
        <authorList>
            <person name="Joshi M.N."/>
            <person name="Pandit A.S."/>
            <person name="Sharma A."/>
            <person name="Pandya R.V."/>
            <person name="Desai S.M."/>
            <person name="Saxena A.K."/>
            <person name="Bagatharia S.B."/>
        </authorList>
    </citation>
    <scope>NUCLEOTIDE SEQUENCE [LARGE SCALE GENOMIC DNA]</scope>
    <source>
        <strain evidence="2 3">BAB-32</strain>
    </source>
</reference>
<keyword evidence="1" id="KW-1133">Transmembrane helix</keyword>
<evidence type="ECO:0000313" key="2">
    <source>
        <dbReference type="EMBL" id="EMY32199.1"/>
    </source>
</evidence>
<keyword evidence="3" id="KW-1185">Reference proteome</keyword>
<feature type="transmembrane region" description="Helical" evidence="1">
    <location>
        <begin position="58"/>
        <end position="79"/>
    </location>
</feature>
<proteinExistence type="predicted"/>
<evidence type="ECO:0000256" key="1">
    <source>
        <dbReference type="SAM" id="Phobius"/>
    </source>
</evidence>
<sequence>PNLPAADPLAAVHYGPPPIPPAAEQAPFDPAAAAAWYAEEERRRAVAKERRDLRNINITLYTASLLLVAAAALFIGAGVPSAARAVVIFLVTALFYGSGMAVHALLPRLRPAGIAFTGTGLGMIPVAGLALYSFVLSDGPLAWLITSIAGTLAYLFAAVRIDNKVVAYLRPALLRLHRLVGHSDPRLGHGLVLHLVNCVRRPAECAGLPAPGLAARGLSPCLG</sequence>
<feature type="transmembrane region" description="Helical" evidence="1">
    <location>
        <begin position="141"/>
        <end position="161"/>
    </location>
</feature>
<dbReference type="EMBL" id="ANPE02000323">
    <property type="protein sequence ID" value="EMY32199.1"/>
    <property type="molecule type" value="Genomic_DNA"/>
</dbReference>